<evidence type="ECO:0000256" key="2">
    <source>
        <dbReference type="ARBA" id="ARBA00023015"/>
    </source>
</evidence>
<dbReference type="InterPro" id="IPR013325">
    <property type="entry name" value="RNA_pol_sigma_r2"/>
</dbReference>
<dbReference type="InterPro" id="IPR007624">
    <property type="entry name" value="RNA_pol_sigma70_r3"/>
</dbReference>
<name>A0A7R9TJ76_9VIRI</name>
<sequence length="831" mass="86967">MAARAATWCSAAGGEAGARARVRRSSKVKKAAPALRGGSSAHALASWATDLELDAGEVAVPGGARDAAEQASGADASAAGAGADDIASLLAEAQAAMRAYAEVDRAVAQDGAARPQSRPDGDADDDFKLPAAVRGGPARSARARAPKAADDLPDFVVLPPDERGPLAHLPKSFAALLRVSMGDLRSALAEASVPAAGIKGDLAETVLVARGELPLYQRPLRAMGLEELRHVSKQAGVDVSAAAESIDSSLSARSKAAKEAERGALLTILIGAVETEGLALNARELEETVAEDGDGAGKAQHAAADADAEAARVAAVRSVGLPVGLAARGGVGGAGGGAVGRRRRSGRKTASQQRRRAPALSGGRVAAVAVAPSPNVADRRPLTAAEEEQAAKVRSAVSQQNNEPIKAFMANVSNDGLLTAQEEVELSQGIAELVRLRKARLRACRAVGLLPKAKGAGAIDEDDEPTARGRAGRELRALREEAFARLDDASWAAHAELSVEELHARFEHGTRCRERMINANQRLVFSVAKRYQGQGLTLEDLIIEGTFGLIRGAEKFDGSKGFKFSTYATWWVRQSVTRALADQGRIIRLPVHLVELLQRVNRIRREETERTGVEPSTQWLAKEVGVPKTKLESVLAAAEDTMSLDQEIGGRGGGGGSSASVNGGRSQTIMDQAVTEDAQSQDGDGGALSMMMREDIESVLNTLAPRERDVLRLRYGLEDGVMHTLEDIGDAFALTRERIRQIEAKALRKLRQPTRSGVLREYVSGSAAASSSTASPAEQAQQRRKLSVAAMAGSLPKGLAGKVEAGAEVVVPVKRGRGRPRKVAAPGAGAA</sequence>
<dbReference type="Pfam" id="PF04545">
    <property type="entry name" value="Sigma70_r4"/>
    <property type="match status" value="1"/>
</dbReference>
<evidence type="ECO:0000256" key="4">
    <source>
        <dbReference type="ARBA" id="ARBA00023125"/>
    </source>
</evidence>
<feature type="compositionally biased region" description="Low complexity" evidence="6">
    <location>
        <begin position="130"/>
        <end position="140"/>
    </location>
</feature>
<keyword evidence="2" id="KW-0805">Transcription regulation</keyword>
<feature type="domain" description="RNA polymerase sigma-70" evidence="7">
    <location>
        <begin position="724"/>
        <end position="750"/>
    </location>
</feature>
<dbReference type="InterPro" id="IPR007627">
    <property type="entry name" value="RNA_pol_sigma70_r2"/>
</dbReference>
<keyword evidence="5" id="KW-0804">Transcription</keyword>
<feature type="region of interest" description="Disordered" evidence="6">
    <location>
        <begin position="645"/>
        <end position="664"/>
    </location>
</feature>
<evidence type="ECO:0000256" key="3">
    <source>
        <dbReference type="ARBA" id="ARBA00023082"/>
    </source>
</evidence>
<evidence type="ECO:0000256" key="1">
    <source>
        <dbReference type="ARBA" id="ARBA00007788"/>
    </source>
</evidence>
<accession>A0A7R9TJ76</accession>
<dbReference type="SUPFAM" id="SSF88946">
    <property type="entry name" value="Sigma2 domain of RNA polymerase sigma factors"/>
    <property type="match status" value="1"/>
</dbReference>
<comment type="similarity">
    <text evidence="1">Belongs to the sigma-70 factor family.</text>
</comment>
<gene>
    <name evidence="8" type="ORF">PCOL08062_LOCUS5036</name>
</gene>
<feature type="region of interest" description="Disordered" evidence="6">
    <location>
        <begin position="20"/>
        <end position="42"/>
    </location>
</feature>
<dbReference type="InterPro" id="IPR014284">
    <property type="entry name" value="RNA_pol_sigma-70_dom"/>
</dbReference>
<evidence type="ECO:0000259" key="7">
    <source>
        <dbReference type="PROSITE" id="PS00716"/>
    </source>
</evidence>
<dbReference type="Pfam" id="PF04539">
    <property type="entry name" value="Sigma70_r3"/>
    <property type="match status" value="1"/>
</dbReference>
<organism evidence="8">
    <name type="scientific">Prasinoderma coloniale</name>
    <dbReference type="NCBI Taxonomy" id="156133"/>
    <lineage>
        <taxon>Eukaryota</taxon>
        <taxon>Viridiplantae</taxon>
        <taxon>Prasinodermophyta</taxon>
        <taxon>Prasinodermophyceae</taxon>
        <taxon>Prasinodermales</taxon>
        <taxon>Prasinodermaceae</taxon>
        <taxon>Prasinoderma</taxon>
    </lineage>
</organism>
<dbReference type="InterPro" id="IPR007630">
    <property type="entry name" value="RNA_pol_sigma70_r4"/>
</dbReference>
<protein>
    <recommendedName>
        <fullName evidence="7">RNA polymerase sigma-70 domain-containing protein</fullName>
    </recommendedName>
</protein>
<feature type="compositionally biased region" description="Basic residues" evidence="6">
    <location>
        <begin position="340"/>
        <end position="357"/>
    </location>
</feature>
<dbReference type="Gene3D" id="1.20.120.1810">
    <property type="match status" value="1"/>
</dbReference>
<feature type="compositionally biased region" description="Basic residues" evidence="6">
    <location>
        <begin position="20"/>
        <end position="30"/>
    </location>
</feature>
<dbReference type="NCBIfam" id="TIGR02937">
    <property type="entry name" value="sigma70-ECF"/>
    <property type="match status" value="1"/>
</dbReference>
<keyword evidence="3" id="KW-0731">Sigma factor</keyword>
<dbReference type="GO" id="GO:0003677">
    <property type="term" value="F:DNA binding"/>
    <property type="evidence" value="ECO:0007669"/>
    <property type="project" value="UniProtKB-KW"/>
</dbReference>
<dbReference type="PANTHER" id="PTHR30603">
    <property type="entry name" value="RNA POLYMERASE SIGMA FACTOR RPO"/>
    <property type="match status" value="1"/>
</dbReference>
<dbReference type="Pfam" id="PF04542">
    <property type="entry name" value="Sigma70_r2"/>
    <property type="match status" value="1"/>
</dbReference>
<dbReference type="GO" id="GO:0016987">
    <property type="term" value="F:sigma factor activity"/>
    <property type="evidence" value="ECO:0007669"/>
    <property type="project" value="UniProtKB-KW"/>
</dbReference>
<reference evidence="8" key="1">
    <citation type="submission" date="2021-01" db="EMBL/GenBank/DDBJ databases">
        <authorList>
            <person name="Corre E."/>
            <person name="Pelletier E."/>
            <person name="Niang G."/>
            <person name="Scheremetjew M."/>
            <person name="Finn R."/>
            <person name="Kale V."/>
            <person name="Holt S."/>
            <person name="Cochrane G."/>
            <person name="Meng A."/>
            <person name="Brown T."/>
            <person name="Cohen L."/>
        </authorList>
    </citation>
    <scope>NUCLEOTIDE SEQUENCE</scope>
    <source>
        <strain evidence="8">CCMP1413</strain>
    </source>
</reference>
<dbReference type="Gene3D" id="1.10.10.10">
    <property type="entry name" value="Winged helix-like DNA-binding domain superfamily/Winged helix DNA-binding domain"/>
    <property type="match status" value="2"/>
</dbReference>
<feature type="region of interest" description="Disordered" evidence="6">
    <location>
        <begin position="110"/>
        <end position="146"/>
    </location>
</feature>
<keyword evidence="4" id="KW-0238">DNA-binding</keyword>
<dbReference type="AlphaFoldDB" id="A0A7R9TJ76"/>
<dbReference type="GO" id="GO:0006352">
    <property type="term" value="P:DNA-templated transcription initiation"/>
    <property type="evidence" value="ECO:0007669"/>
    <property type="project" value="InterPro"/>
</dbReference>
<dbReference type="InterPro" id="IPR050239">
    <property type="entry name" value="Sigma-70_RNA_pol_init_factors"/>
</dbReference>
<dbReference type="PROSITE" id="PS00716">
    <property type="entry name" value="SIGMA70_2"/>
    <property type="match status" value="1"/>
</dbReference>
<evidence type="ECO:0000256" key="5">
    <source>
        <dbReference type="ARBA" id="ARBA00023163"/>
    </source>
</evidence>
<dbReference type="InterPro" id="IPR000943">
    <property type="entry name" value="RNA_pol_sigma70"/>
</dbReference>
<dbReference type="InterPro" id="IPR036388">
    <property type="entry name" value="WH-like_DNA-bd_sf"/>
</dbReference>
<feature type="region of interest" description="Disordered" evidence="6">
    <location>
        <begin position="332"/>
        <end position="363"/>
    </location>
</feature>
<evidence type="ECO:0000313" key="8">
    <source>
        <dbReference type="EMBL" id="CAD8237191.1"/>
    </source>
</evidence>
<dbReference type="PRINTS" id="PR00046">
    <property type="entry name" value="SIGMA70FCT"/>
</dbReference>
<proteinExistence type="inferred from homology"/>
<dbReference type="PANTHER" id="PTHR30603:SF47">
    <property type="entry name" value="RNA POLYMERASE SIGMA FACTOR SIGD, CHLOROPLASTIC"/>
    <property type="match status" value="1"/>
</dbReference>
<feature type="region of interest" description="Disordered" evidence="6">
    <location>
        <begin position="812"/>
        <end position="831"/>
    </location>
</feature>
<dbReference type="CDD" id="cd06171">
    <property type="entry name" value="Sigma70_r4"/>
    <property type="match status" value="1"/>
</dbReference>
<evidence type="ECO:0000256" key="6">
    <source>
        <dbReference type="SAM" id="MobiDB-lite"/>
    </source>
</evidence>
<dbReference type="EMBL" id="HBDZ01006593">
    <property type="protein sequence ID" value="CAD8237191.1"/>
    <property type="molecule type" value="Transcribed_RNA"/>
</dbReference>
<dbReference type="SUPFAM" id="SSF88659">
    <property type="entry name" value="Sigma3 and sigma4 domains of RNA polymerase sigma factors"/>
    <property type="match status" value="2"/>
</dbReference>
<dbReference type="InterPro" id="IPR013324">
    <property type="entry name" value="RNA_pol_sigma_r3/r4-like"/>
</dbReference>